<dbReference type="KEGG" id="vbr:A6E01_20760"/>
<keyword evidence="1" id="KW-0472">Membrane</keyword>
<evidence type="ECO:0000256" key="1">
    <source>
        <dbReference type="SAM" id="Phobius"/>
    </source>
</evidence>
<evidence type="ECO:0000313" key="2">
    <source>
        <dbReference type="EMBL" id="ANO35645.1"/>
    </source>
</evidence>
<protein>
    <submittedName>
        <fullName evidence="2">Uncharacterized protein</fullName>
    </submittedName>
</protein>
<reference evidence="2 3" key="1">
    <citation type="submission" date="2016-06" db="EMBL/GenBank/DDBJ databases">
        <title>Adaptive Radiation by Waves of Gene Transfer Leads to Fine-Scale Resource Partitioning in Marine Microbes.</title>
        <authorList>
            <person name="Hehemann J.-H."/>
            <person name="Arevalo P."/>
            <person name="Datta M.S."/>
            <person name="Yu X."/>
            <person name="Corzett C."/>
            <person name="Henschel A."/>
            <person name="Preheim S.P."/>
            <person name="Timberlake S."/>
            <person name="Alm E.J."/>
            <person name="Polz M.F."/>
        </authorList>
    </citation>
    <scope>NUCLEOTIDE SEQUENCE [LARGE SCALE GENOMIC DNA]</scope>
    <source>
        <strain evidence="2 3">FF50</strain>
        <plasmid evidence="2 3">unnamed1</plasmid>
    </source>
</reference>
<dbReference type="AlphaFoldDB" id="A0AAN1CUI3"/>
<sequence>MNSIIEYSMFDAMAVLLLTLIAYQYAFALVTSGAFGSKNIYHHAARCLLVFGVPADIFVGISRHFFEGSWVGYGLNMIAIPMHIVAFVCLLVMLKGVFGGRIKSQLLA</sequence>
<dbReference type="EMBL" id="CP016179">
    <property type="protein sequence ID" value="ANO35645.1"/>
    <property type="molecule type" value="Genomic_DNA"/>
</dbReference>
<gene>
    <name evidence="2" type="ORF">A6E01_20760</name>
</gene>
<dbReference type="Proteomes" id="UP000092018">
    <property type="component" value="Plasmid unnamed1"/>
</dbReference>
<keyword evidence="1" id="KW-1133">Transmembrane helix</keyword>
<geneLocation type="plasmid" evidence="2 3">
    <name>unnamed1</name>
</geneLocation>
<feature type="transmembrane region" description="Helical" evidence="1">
    <location>
        <begin position="78"/>
        <end position="98"/>
    </location>
</feature>
<keyword evidence="2" id="KW-0614">Plasmid</keyword>
<feature type="transmembrane region" description="Helical" evidence="1">
    <location>
        <begin position="47"/>
        <end position="66"/>
    </location>
</feature>
<keyword evidence="1" id="KW-0812">Transmembrane</keyword>
<proteinExistence type="predicted"/>
<accession>A0AAN1CUI3</accession>
<evidence type="ECO:0000313" key="3">
    <source>
        <dbReference type="Proteomes" id="UP000092018"/>
    </source>
</evidence>
<name>A0AAN1CUI3_9VIBR</name>
<feature type="transmembrane region" description="Helical" evidence="1">
    <location>
        <begin position="12"/>
        <end position="35"/>
    </location>
</feature>
<organism evidence="2 3">
    <name type="scientific">Vibrio breoganii</name>
    <dbReference type="NCBI Taxonomy" id="553239"/>
    <lineage>
        <taxon>Bacteria</taxon>
        <taxon>Pseudomonadati</taxon>
        <taxon>Pseudomonadota</taxon>
        <taxon>Gammaproteobacteria</taxon>
        <taxon>Vibrionales</taxon>
        <taxon>Vibrionaceae</taxon>
        <taxon>Vibrio</taxon>
    </lineage>
</organism>
<dbReference type="RefSeq" id="WP_065211404.1">
    <property type="nucleotide sequence ID" value="NZ_CP016179.1"/>
</dbReference>